<evidence type="ECO:0000313" key="9">
    <source>
        <dbReference type="Proteomes" id="UP000280344"/>
    </source>
</evidence>
<feature type="transmembrane region" description="Helical" evidence="7">
    <location>
        <begin position="39"/>
        <end position="56"/>
    </location>
</feature>
<feature type="transmembrane region" description="Helical" evidence="7">
    <location>
        <begin position="155"/>
        <end position="175"/>
    </location>
</feature>
<evidence type="ECO:0000313" key="8">
    <source>
        <dbReference type="EMBL" id="AZQ77384.1"/>
    </source>
</evidence>
<dbReference type="PANTHER" id="PTHR34856">
    <property type="entry name" value="PROTEIN NRFD"/>
    <property type="match status" value="1"/>
</dbReference>
<feature type="transmembrane region" description="Helical" evidence="7">
    <location>
        <begin position="269"/>
        <end position="290"/>
    </location>
</feature>
<dbReference type="PANTHER" id="PTHR34856:SF2">
    <property type="entry name" value="PROTEIN NRFD"/>
    <property type="match status" value="1"/>
</dbReference>
<protein>
    <submittedName>
        <fullName evidence="8">Molybdopterin oxidoreductase</fullName>
    </submittedName>
</protein>
<keyword evidence="6 7" id="KW-0472">Membrane</keyword>
<dbReference type="Pfam" id="PF03916">
    <property type="entry name" value="NrfD"/>
    <property type="match status" value="1"/>
</dbReference>
<evidence type="ECO:0000256" key="2">
    <source>
        <dbReference type="ARBA" id="ARBA00008929"/>
    </source>
</evidence>
<reference evidence="8 9" key="1">
    <citation type="submission" date="2018-12" db="EMBL/GenBank/DDBJ databases">
        <title>Complete genome sequence of Flaviflexus sp. H23T48.</title>
        <authorList>
            <person name="Bae J.-W."/>
            <person name="Lee J.-Y."/>
        </authorList>
    </citation>
    <scope>NUCLEOTIDE SEQUENCE [LARGE SCALE GENOMIC DNA]</scope>
    <source>
        <strain evidence="8 9">H23T48</strain>
    </source>
</reference>
<dbReference type="RefSeq" id="WP_126704187.1">
    <property type="nucleotide sequence ID" value="NZ_CP034593.1"/>
</dbReference>
<accession>A0A3S9PYI8</accession>
<comment type="similarity">
    <text evidence="2">Belongs to the NrfD family.</text>
</comment>
<dbReference type="Proteomes" id="UP000280344">
    <property type="component" value="Chromosome"/>
</dbReference>
<dbReference type="GO" id="GO:0005886">
    <property type="term" value="C:plasma membrane"/>
    <property type="evidence" value="ECO:0007669"/>
    <property type="project" value="UniProtKB-SubCell"/>
</dbReference>
<feature type="transmembrane region" description="Helical" evidence="7">
    <location>
        <begin position="76"/>
        <end position="101"/>
    </location>
</feature>
<evidence type="ECO:0000256" key="3">
    <source>
        <dbReference type="ARBA" id="ARBA00022475"/>
    </source>
</evidence>
<name>A0A3S9PYI8_9ACTO</name>
<dbReference type="InterPro" id="IPR052049">
    <property type="entry name" value="Electron_transfer_protein"/>
</dbReference>
<feature type="transmembrane region" description="Helical" evidence="7">
    <location>
        <begin position="196"/>
        <end position="216"/>
    </location>
</feature>
<dbReference type="Gene3D" id="1.20.1630.10">
    <property type="entry name" value="Formate dehydrogenase/DMSO reductase domain"/>
    <property type="match status" value="1"/>
</dbReference>
<proteinExistence type="inferred from homology"/>
<keyword evidence="3" id="KW-1003">Cell membrane</keyword>
<evidence type="ECO:0000256" key="4">
    <source>
        <dbReference type="ARBA" id="ARBA00022692"/>
    </source>
</evidence>
<feature type="transmembrane region" description="Helical" evidence="7">
    <location>
        <begin position="379"/>
        <end position="399"/>
    </location>
</feature>
<dbReference type="InterPro" id="IPR005614">
    <property type="entry name" value="NrfD-like"/>
</dbReference>
<gene>
    <name evidence="8" type="ORF">EJ997_08615</name>
</gene>
<dbReference type="OrthoDB" id="9770779at2"/>
<dbReference type="KEGG" id="flh:EJ997_08615"/>
<keyword evidence="9" id="KW-1185">Reference proteome</keyword>
<feature type="transmembrane region" description="Helical" evidence="7">
    <location>
        <begin position="113"/>
        <end position="135"/>
    </location>
</feature>
<dbReference type="AlphaFoldDB" id="A0A3S9PYI8"/>
<keyword evidence="5 7" id="KW-1133">Transmembrane helix</keyword>
<sequence length="419" mass="46428">MSTTEIRREDAVPATTGWRRFTNEGNGRQPFLTPKVRKYWYGFLVVCLALGAWGMWERLSGGLAMTDLTSQMPWGSWIAFYIFFVGLSAGAFLLSSLVYVFGMYQFERIGRSALLSAVVSMFVALLFVGLDLGRLDRAVSALVHFHWTSPLSWEVRFYVMYIILLIAELTIALRLHRGVVRSAKKAHKWLRILGTIGVPLAIIGVHGGTGTIFAVVKARGMWFGGLFPVIFVVSAMVSGTALLMAIHYWQARGAMKEPNHKLLHGLSKVLLATVLIDLMLTFYEFIVPLLAFHTGDQEIISIQATGPYAWSFWGLQLGLGMIIPSIILLSPLGKKSGWIIAAAMMVVVGILGVRFNIVVPPLIPPVIDGYPANDYFPTLLEWLVVLFCVAGGALLYSLISEWQPIHEPDPAELEEKEVA</sequence>
<evidence type="ECO:0000256" key="6">
    <source>
        <dbReference type="ARBA" id="ARBA00023136"/>
    </source>
</evidence>
<organism evidence="8 9">
    <name type="scientific">Flaviflexus ciconiae</name>
    <dbReference type="NCBI Taxonomy" id="2496867"/>
    <lineage>
        <taxon>Bacteria</taxon>
        <taxon>Bacillati</taxon>
        <taxon>Actinomycetota</taxon>
        <taxon>Actinomycetes</taxon>
        <taxon>Actinomycetales</taxon>
        <taxon>Actinomycetaceae</taxon>
        <taxon>Flaviflexus</taxon>
    </lineage>
</organism>
<evidence type="ECO:0000256" key="7">
    <source>
        <dbReference type="SAM" id="Phobius"/>
    </source>
</evidence>
<feature type="transmembrane region" description="Helical" evidence="7">
    <location>
        <begin position="310"/>
        <end position="330"/>
    </location>
</feature>
<dbReference type="EMBL" id="CP034593">
    <property type="protein sequence ID" value="AZQ77384.1"/>
    <property type="molecule type" value="Genomic_DNA"/>
</dbReference>
<evidence type="ECO:0000256" key="1">
    <source>
        <dbReference type="ARBA" id="ARBA00004651"/>
    </source>
</evidence>
<evidence type="ECO:0000256" key="5">
    <source>
        <dbReference type="ARBA" id="ARBA00022989"/>
    </source>
</evidence>
<comment type="subcellular location">
    <subcellularLocation>
        <location evidence="1">Cell membrane</location>
        <topology evidence="1">Multi-pass membrane protein</topology>
    </subcellularLocation>
</comment>
<feature type="transmembrane region" description="Helical" evidence="7">
    <location>
        <begin position="222"/>
        <end position="249"/>
    </location>
</feature>
<feature type="transmembrane region" description="Helical" evidence="7">
    <location>
        <begin position="337"/>
        <end position="359"/>
    </location>
</feature>
<keyword evidence="4 7" id="KW-0812">Transmembrane</keyword>